<dbReference type="KEGG" id="cln:UPTC3659_1313"/>
<dbReference type="Proteomes" id="UP000031130">
    <property type="component" value="Chromosome"/>
</dbReference>
<evidence type="ECO:0000313" key="8">
    <source>
        <dbReference type="Proteomes" id="UP000031130"/>
    </source>
</evidence>
<dbReference type="PANTHER" id="PTHR43302:SF6">
    <property type="entry name" value="ARSENICAL PUMP MEMBRANE PROTEIN-RELATED"/>
    <property type="match status" value="1"/>
</dbReference>
<protein>
    <submittedName>
        <fullName evidence="7">Arsenite efflux membrane protein ArsB</fullName>
    </submittedName>
</protein>
<evidence type="ECO:0000256" key="1">
    <source>
        <dbReference type="ARBA" id="ARBA00004651"/>
    </source>
</evidence>
<keyword evidence="2" id="KW-1003">Cell membrane</keyword>
<evidence type="ECO:0000256" key="6">
    <source>
        <dbReference type="SAM" id="Phobius"/>
    </source>
</evidence>
<name>A0A0A8HXF5_CAMLA</name>
<keyword evidence="5 6" id="KW-0472">Membrane</keyword>
<organism evidence="7 8">
    <name type="scientific">Campylobacter lari NCTC 11845</name>
    <dbReference type="NCBI Taxonomy" id="1388749"/>
    <lineage>
        <taxon>Bacteria</taxon>
        <taxon>Pseudomonadati</taxon>
        <taxon>Campylobacterota</taxon>
        <taxon>Epsilonproteobacteria</taxon>
        <taxon>Campylobacterales</taxon>
        <taxon>Campylobacteraceae</taxon>
        <taxon>Campylobacter</taxon>
    </lineage>
</organism>
<dbReference type="PRINTS" id="PR00758">
    <property type="entry name" value="ARSENICPUMP"/>
</dbReference>
<feature type="transmembrane region" description="Helical" evidence="6">
    <location>
        <begin position="402"/>
        <end position="423"/>
    </location>
</feature>
<feature type="transmembrane region" description="Helical" evidence="6">
    <location>
        <begin position="186"/>
        <end position="205"/>
    </location>
</feature>
<accession>A0A0A8HXF5</accession>
<feature type="transmembrane region" description="Helical" evidence="6">
    <location>
        <begin position="318"/>
        <end position="338"/>
    </location>
</feature>
<sequence length="428" mass="49623">MIFLIFLSTLILLFWRPFSLPIWVYSILGAVICLVVNKVNMQDMIFVFNIIWDSSLTLIGLILISLVLERNGFFDFVSIKILQFSKTKRNNISLKKLLFYLLTFTSILTSFLGNDGAILVVTPIVVAIISKFKFDKKNDKYKCIYLLLFIGFCCDFLSNTLIVSNLTNIITAEYFHINFFIFLKNMLIPSILVFITFAWICNVLAKRILPKNVYFLTMNNPCSKNIFILNLIYLFVFAIGLLFIDKVNISMGVFTLSTAFILMILNYKKNIDIKILKKAPWGILIFSFGLYVVVYGVYKEIDNEFVLQWVQFWSNYDFAGLLVLGFTSAIFSSIFNNLPTIMIGNLVLNDYFNNFFYYKELIYIHILGCNIGSKLTPIGSLSTLLWFGILLKYNIKIKLKDYFLYAFIFSIFVLFFAILGIKINMYLF</sequence>
<evidence type="ECO:0000256" key="4">
    <source>
        <dbReference type="ARBA" id="ARBA00022989"/>
    </source>
</evidence>
<feature type="transmembrane region" description="Helical" evidence="6">
    <location>
        <begin position="146"/>
        <end position="166"/>
    </location>
</feature>
<reference evidence="7 8" key="1">
    <citation type="journal article" date="2014" name="Genome Biol. Evol.">
        <title>Comparative Genomics of the Campylobacter lari Group.</title>
        <authorList>
            <person name="Miller W.G."/>
            <person name="Yee E."/>
            <person name="Chapman M.H."/>
            <person name="Smith T.P."/>
            <person name="Bono J.L."/>
            <person name="Huynh S."/>
            <person name="Parker C.T."/>
            <person name="Vandamme P."/>
            <person name="Luong K."/>
            <person name="Korlach J."/>
        </authorList>
    </citation>
    <scope>NUCLEOTIDE SEQUENCE [LARGE SCALE GENOMIC DNA]</scope>
    <source>
        <strain evidence="8">RM3659</strain>
    </source>
</reference>
<evidence type="ECO:0000256" key="2">
    <source>
        <dbReference type="ARBA" id="ARBA00022475"/>
    </source>
</evidence>
<dbReference type="Pfam" id="PF02040">
    <property type="entry name" value="ArsB"/>
    <property type="match status" value="1"/>
</dbReference>
<dbReference type="InterPro" id="IPR000802">
    <property type="entry name" value="Arsenical_pump_ArsB"/>
</dbReference>
<comment type="subcellular location">
    <subcellularLocation>
        <location evidence="1">Cell membrane</location>
        <topology evidence="1">Multi-pass membrane protein</topology>
    </subcellularLocation>
</comment>
<keyword evidence="4 6" id="KW-1133">Transmembrane helix</keyword>
<dbReference type="PANTHER" id="PTHR43302">
    <property type="entry name" value="TRANSPORTER ARSB-RELATED"/>
    <property type="match status" value="1"/>
</dbReference>
<dbReference type="RefSeq" id="WP_039626644.1">
    <property type="nucleotide sequence ID" value="NZ_CP007775.1"/>
</dbReference>
<evidence type="ECO:0000256" key="5">
    <source>
        <dbReference type="ARBA" id="ARBA00023136"/>
    </source>
</evidence>
<dbReference type="GO" id="GO:0015105">
    <property type="term" value="F:arsenite transmembrane transporter activity"/>
    <property type="evidence" value="ECO:0007669"/>
    <property type="project" value="InterPro"/>
</dbReference>
<dbReference type="AlphaFoldDB" id="A0A0A8HXF5"/>
<dbReference type="GO" id="GO:0005886">
    <property type="term" value="C:plasma membrane"/>
    <property type="evidence" value="ECO:0007669"/>
    <property type="project" value="UniProtKB-SubCell"/>
</dbReference>
<feature type="transmembrane region" description="Helical" evidence="6">
    <location>
        <begin position="117"/>
        <end position="134"/>
    </location>
</feature>
<dbReference type="EMBL" id="CP007775">
    <property type="protein sequence ID" value="AJD02146.1"/>
    <property type="molecule type" value="Genomic_DNA"/>
</dbReference>
<feature type="transmembrane region" description="Helical" evidence="6">
    <location>
        <begin position="45"/>
        <end position="68"/>
    </location>
</feature>
<proteinExistence type="predicted"/>
<dbReference type="OrthoDB" id="9774335at2"/>
<feature type="transmembrane region" description="Helical" evidence="6">
    <location>
        <begin position="226"/>
        <end position="243"/>
    </location>
</feature>
<feature type="transmembrane region" description="Helical" evidence="6">
    <location>
        <begin position="279"/>
        <end position="298"/>
    </location>
</feature>
<keyword evidence="3 6" id="KW-0812">Transmembrane</keyword>
<gene>
    <name evidence="7" type="ORF">UPTC3659_1313</name>
</gene>
<feature type="transmembrane region" description="Helical" evidence="6">
    <location>
        <begin position="249"/>
        <end position="267"/>
    </location>
</feature>
<evidence type="ECO:0000313" key="7">
    <source>
        <dbReference type="EMBL" id="AJD02146.1"/>
    </source>
</evidence>
<evidence type="ECO:0000256" key="3">
    <source>
        <dbReference type="ARBA" id="ARBA00022692"/>
    </source>
</evidence>
<dbReference type="HOGENOM" id="CLU_043931_1_0_7"/>